<evidence type="ECO:0000256" key="1">
    <source>
        <dbReference type="ARBA" id="ARBA00004613"/>
    </source>
</evidence>
<comment type="caution">
    <text evidence="9">The sequence shown here is derived from an EMBL/GenBank/DDBJ whole genome shotgun (WGS) entry which is preliminary data.</text>
</comment>
<keyword evidence="4 8" id="KW-0732">Signal</keyword>
<reference evidence="9 10" key="1">
    <citation type="submission" date="2016-03" db="EMBL/GenBank/DDBJ databases">
        <authorList>
            <person name="Ploux O."/>
        </authorList>
    </citation>
    <scope>NUCLEOTIDE SEQUENCE [LARGE SCALE GENOMIC DNA]</scope>
    <source>
        <strain evidence="9 10">R0</strain>
    </source>
</reference>
<comment type="subcellular location">
    <subcellularLocation>
        <location evidence="1">Secreted</location>
    </subcellularLocation>
</comment>
<dbReference type="EMBL" id="LUKE01000001">
    <property type="protein sequence ID" value="KYG66792.1"/>
    <property type="molecule type" value="Genomic_DNA"/>
</dbReference>
<evidence type="ECO:0000256" key="4">
    <source>
        <dbReference type="ARBA" id="ARBA00022729"/>
    </source>
</evidence>
<feature type="chain" id="PRO_5007573171" evidence="8">
    <location>
        <begin position="22"/>
        <end position="335"/>
    </location>
</feature>
<evidence type="ECO:0000256" key="3">
    <source>
        <dbReference type="ARBA" id="ARBA00022651"/>
    </source>
</evidence>
<keyword evidence="10" id="KW-1185">Reference proteome</keyword>
<evidence type="ECO:0000256" key="2">
    <source>
        <dbReference type="ARBA" id="ARBA00022525"/>
    </source>
</evidence>
<dbReference type="Pfam" id="PF00756">
    <property type="entry name" value="Esterase"/>
    <property type="match status" value="1"/>
</dbReference>
<proteinExistence type="predicted"/>
<dbReference type="GO" id="GO:0045493">
    <property type="term" value="P:xylan catabolic process"/>
    <property type="evidence" value="ECO:0007669"/>
    <property type="project" value="UniProtKB-KW"/>
</dbReference>
<evidence type="ECO:0000313" key="10">
    <source>
        <dbReference type="Proteomes" id="UP000075320"/>
    </source>
</evidence>
<keyword evidence="6" id="KW-0119">Carbohydrate metabolism</keyword>
<evidence type="ECO:0000256" key="8">
    <source>
        <dbReference type="SAM" id="SignalP"/>
    </source>
</evidence>
<sequence length="335" mass="36277">MKTVALFILSLCLLVTFPAHSGPLRDLIKDRWVQKQKNKPAPEAREDIKTPLTPGDYTFKILSSGEPRYYKLHVPKSYDAKKPTPLMFAIHGGGGNMEIQADDKYYGQITKSESVGYIVAFPNGSSPFQSGKVATWNAGACCGQARDNKINDVQFFKDMVKTISGQLNIDPKRIYAVGMSNGGMMAYRLACEMSDTFAGIASVAGTDNTIECKPKRSISVLHIHAKDDDHVLFGGGAGKKAFKDLSAVTEFKSVPDTIQKWVSLNACKSGARKVLEKNGAFCERYTGCKSETAVQLCVTEGGGHSWPGGTKPRAGAGATPSTAISANEVIWDFFN</sequence>
<keyword evidence="5" id="KW-0378">Hydrolase</keyword>
<dbReference type="OrthoDB" id="5291933at2"/>
<dbReference type="PANTHER" id="PTHR38050">
    <property type="match status" value="1"/>
</dbReference>
<dbReference type="InterPro" id="IPR043595">
    <property type="entry name" value="FaeB/C/D"/>
</dbReference>
<dbReference type="GO" id="GO:0005576">
    <property type="term" value="C:extracellular region"/>
    <property type="evidence" value="ECO:0007669"/>
    <property type="project" value="UniProtKB-SubCell"/>
</dbReference>
<evidence type="ECO:0000256" key="6">
    <source>
        <dbReference type="ARBA" id="ARBA00023277"/>
    </source>
</evidence>
<evidence type="ECO:0000313" key="9">
    <source>
        <dbReference type="EMBL" id="KYG66792.1"/>
    </source>
</evidence>
<accession>A0A150WQN1</accession>
<keyword evidence="3" id="KW-0858">Xylan degradation</keyword>
<feature type="signal peptide" evidence="8">
    <location>
        <begin position="1"/>
        <end position="21"/>
    </location>
</feature>
<dbReference type="GO" id="GO:0030600">
    <property type="term" value="F:feruloyl esterase activity"/>
    <property type="evidence" value="ECO:0007669"/>
    <property type="project" value="InterPro"/>
</dbReference>
<keyword evidence="7" id="KW-0624">Polysaccharide degradation</keyword>
<dbReference type="PANTHER" id="PTHR38050:SF2">
    <property type="entry name" value="FERULOYL ESTERASE C-RELATED"/>
    <property type="match status" value="1"/>
</dbReference>
<keyword evidence="2" id="KW-0964">Secreted</keyword>
<organism evidence="9 10">
    <name type="scientific">Bdellovibrio bacteriovorus</name>
    <dbReference type="NCBI Taxonomy" id="959"/>
    <lineage>
        <taxon>Bacteria</taxon>
        <taxon>Pseudomonadati</taxon>
        <taxon>Bdellovibrionota</taxon>
        <taxon>Bdellovibrionia</taxon>
        <taxon>Bdellovibrionales</taxon>
        <taxon>Pseudobdellovibrionaceae</taxon>
        <taxon>Bdellovibrio</taxon>
    </lineage>
</organism>
<protein>
    <submittedName>
        <fullName evidence="9">Poly(3-hydroxybutyrate) depolymerase</fullName>
    </submittedName>
</protein>
<dbReference type="Proteomes" id="UP000075320">
    <property type="component" value="Unassembled WGS sequence"/>
</dbReference>
<name>A0A150WQN1_BDEBC</name>
<gene>
    <name evidence="9" type="ORF">AZI86_07055</name>
</gene>
<dbReference type="RefSeq" id="WP_061834370.1">
    <property type="nucleotide sequence ID" value="NZ_LUKE01000001.1"/>
</dbReference>
<evidence type="ECO:0000256" key="7">
    <source>
        <dbReference type="ARBA" id="ARBA00023326"/>
    </source>
</evidence>
<dbReference type="AlphaFoldDB" id="A0A150WQN1"/>
<dbReference type="InterPro" id="IPR029058">
    <property type="entry name" value="AB_hydrolase_fold"/>
</dbReference>
<evidence type="ECO:0000256" key="5">
    <source>
        <dbReference type="ARBA" id="ARBA00022801"/>
    </source>
</evidence>
<dbReference type="Gene3D" id="3.40.50.1820">
    <property type="entry name" value="alpha/beta hydrolase"/>
    <property type="match status" value="1"/>
</dbReference>
<dbReference type="InterPro" id="IPR000801">
    <property type="entry name" value="Esterase-like"/>
</dbReference>
<dbReference type="SUPFAM" id="SSF53474">
    <property type="entry name" value="alpha/beta-Hydrolases"/>
    <property type="match status" value="1"/>
</dbReference>